<dbReference type="PRINTS" id="PR00792">
    <property type="entry name" value="PEPSIN"/>
</dbReference>
<keyword evidence="9" id="KW-1185">Reference proteome</keyword>
<comment type="similarity">
    <text evidence="1 6">Belongs to the peptidase A1 family.</text>
</comment>
<dbReference type="WBParaSite" id="ALUE_0000926701-mRNA-1">
    <property type="protein sequence ID" value="ALUE_0000926701-mRNA-1"/>
    <property type="gene ID" value="ALUE_0000926701"/>
</dbReference>
<keyword evidence="5" id="KW-1015">Disulfide bond</keyword>
<dbReference type="FunFam" id="2.40.70.10:FF:000115">
    <property type="entry name" value="Lysosomal aspartic protease"/>
    <property type="match status" value="1"/>
</dbReference>
<dbReference type="InterPro" id="IPR001461">
    <property type="entry name" value="Aspartic_peptidase_A1"/>
</dbReference>
<feature type="chain" id="PRO_5039922914" evidence="7">
    <location>
        <begin position="16"/>
        <end position="475"/>
    </location>
</feature>
<dbReference type="InterPro" id="IPR033121">
    <property type="entry name" value="PEPTIDASE_A1"/>
</dbReference>
<dbReference type="PROSITE" id="PS00141">
    <property type="entry name" value="ASP_PROTEASE"/>
    <property type="match status" value="1"/>
</dbReference>
<evidence type="ECO:0000256" key="6">
    <source>
        <dbReference type="RuleBase" id="RU000454"/>
    </source>
</evidence>
<dbReference type="SUPFAM" id="SSF50630">
    <property type="entry name" value="Acid proteases"/>
    <property type="match status" value="2"/>
</dbReference>
<feature type="domain" description="Peptidase A1" evidence="8">
    <location>
        <begin position="76"/>
        <end position="470"/>
    </location>
</feature>
<keyword evidence="4 6" id="KW-0378">Hydrolase</keyword>
<dbReference type="InterPro" id="IPR034164">
    <property type="entry name" value="Pepsin-like_dom"/>
</dbReference>
<evidence type="ECO:0000259" key="8">
    <source>
        <dbReference type="PROSITE" id="PS51767"/>
    </source>
</evidence>
<name>A0A9J2PH83_ASCLU</name>
<protein>
    <submittedName>
        <fullName evidence="10">Peptidase A1 domain-containing protein</fullName>
    </submittedName>
</protein>
<evidence type="ECO:0000313" key="10">
    <source>
        <dbReference type="WBParaSite" id="ALUE_0000926701-mRNA-1"/>
    </source>
</evidence>
<evidence type="ECO:0000313" key="9">
    <source>
        <dbReference type="Proteomes" id="UP000036681"/>
    </source>
</evidence>
<dbReference type="InterPro" id="IPR001969">
    <property type="entry name" value="Aspartic_peptidase_AS"/>
</dbReference>
<evidence type="ECO:0000256" key="1">
    <source>
        <dbReference type="ARBA" id="ARBA00007447"/>
    </source>
</evidence>
<evidence type="ECO:0000256" key="5">
    <source>
        <dbReference type="PIRSR" id="PIRSR601461-2"/>
    </source>
</evidence>
<dbReference type="Gene3D" id="2.40.70.10">
    <property type="entry name" value="Acid Proteases"/>
    <property type="match status" value="3"/>
</dbReference>
<dbReference type="CDD" id="cd05471">
    <property type="entry name" value="pepsin_like"/>
    <property type="match status" value="1"/>
</dbReference>
<dbReference type="InterPro" id="IPR021109">
    <property type="entry name" value="Peptidase_aspartic_dom_sf"/>
</dbReference>
<dbReference type="Proteomes" id="UP000036681">
    <property type="component" value="Unplaced"/>
</dbReference>
<evidence type="ECO:0000256" key="2">
    <source>
        <dbReference type="ARBA" id="ARBA00022670"/>
    </source>
</evidence>
<evidence type="ECO:0000256" key="3">
    <source>
        <dbReference type="ARBA" id="ARBA00022750"/>
    </source>
</evidence>
<dbReference type="PANTHER" id="PTHR47966">
    <property type="entry name" value="BETA-SITE APP-CLEAVING ENZYME, ISOFORM A-RELATED"/>
    <property type="match status" value="1"/>
</dbReference>
<keyword evidence="2 6" id="KW-0645">Protease</keyword>
<feature type="signal peptide" evidence="7">
    <location>
        <begin position="1"/>
        <end position="15"/>
    </location>
</feature>
<keyword evidence="7" id="KW-0732">Signal</keyword>
<evidence type="ECO:0000256" key="4">
    <source>
        <dbReference type="ARBA" id="ARBA00022801"/>
    </source>
</evidence>
<dbReference type="PROSITE" id="PS51767">
    <property type="entry name" value="PEPTIDASE_A1"/>
    <property type="match status" value="1"/>
</dbReference>
<keyword evidence="3 6" id="KW-0064">Aspartyl protease</keyword>
<sequence length="475" mass="53335">MKPLILLACVTVAAAVVTRVPLKHIETRRIRLMREGKWEEHQRMKDALRMKNIKSKDSHFRAIGSQGINDYDDLEYVGNITIGTPPTQMFSVVLDTGSSNFWIPDVTCITSICGPKHRFDSSKSSTYIRDGRKWEMGYGDGSVAYGVYGNDTITLGAENDVQLRIPNQVFGQAMFMNGFHNDPLDGILGLGFTYRASLLIPPPVINAIAQGLLDQPIFTVWMQPKGLQQNVYGGQFTYGGFDEEHCGPVIAYQQLSMAGYWQHRLRAVGAGNYLSTKGWEVITDTGTSFVGGPKYILNNIAAELNATVSSIECTGPQVTILPVQFVCEERNYLLIGGFSIEIHWSSYGDGIYYVPCGSENKLKNIAFYIGDQKYEIEPVNYYVKFRYGDGIYYVPCGSENKLKNIAFYIGDQKYEIEPVNYYVKFEEDVCTVGLFTFDFGGYSPAWILGDPFIRQYCLVHDVEHQRIGFAPAKKV</sequence>
<dbReference type="GO" id="GO:0005764">
    <property type="term" value="C:lysosome"/>
    <property type="evidence" value="ECO:0007669"/>
    <property type="project" value="TreeGrafter"/>
</dbReference>
<dbReference type="PANTHER" id="PTHR47966:SF45">
    <property type="entry name" value="PEPTIDASE A1 DOMAIN-CONTAINING PROTEIN"/>
    <property type="match status" value="1"/>
</dbReference>
<organism evidence="9 10">
    <name type="scientific">Ascaris lumbricoides</name>
    <name type="common">Giant roundworm</name>
    <dbReference type="NCBI Taxonomy" id="6252"/>
    <lineage>
        <taxon>Eukaryota</taxon>
        <taxon>Metazoa</taxon>
        <taxon>Ecdysozoa</taxon>
        <taxon>Nematoda</taxon>
        <taxon>Chromadorea</taxon>
        <taxon>Rhabditida</taxon>
        <taxon>Spirurina</taxon>
        <taxon>Ascaridomorpha</taxon>
        <taxon>Ascaridoidea</taxon>
        <taxon>Ascarididae</taxon>
        <taxon>Ascaris</taxon>
    </lineage>
</organism>
<dbReference type="GO" id="GO:0006508">
    <property type="term" value="P:proteolysis"/>
    <property type="evidence" value="ECO:0007669"/>
    <property type="project" value="UniProtKB-KW"/>
</dbReference>
<dbReference type="AlphaFoldDB" id="A0A9J2PH83"/>
<dbReference type="Pfam" id="PF00026">
    <property type="entry name" value="Asp"/>
    <property type="match status" value="2"/>
</dbReference>
<proteinExistence type="inferred from homology"/>
<feature type="disulfide bond" evidence="5">
    <location>
        <begin position="108"/>
        <end position="113"/>
    </location>
</feature>
<evidence type="ECO:0000256" key="7">
    <source>
        <dbReference type="SAM" id="SignalP"/>
    </source>
</evidence>
<accession>A0A9J2PH83</accession>
<reference evidence="10" key="1">
    <citation type="submission" date="2023-03" db="UniProtKB">
        <authorList>
            <consortium name="WormBaseParasite"/>
        </authorList>
    </citation>
    <scope>IDENTIFICATION</scope>
</reference>
<dbReference type="GO" id="GO:0004190">
    <property type="term" value="F:aspartic-type endopeptidase activity"/>
    <property type="evidence" value="ECO:0007669"/>
    <property type="project" value="UniProtKB-KW"/>
</dbReference>